<reference evidence="2 3" key="1">
    <citation type="submission" date="2013-11" db="EMBL/GenBank/DDBJ databases">
        <title>Opisthorchis viverrini - life in the bile duct.</title>
        <authorList>
            <person name="Young N.D."/>
            <person name="Nagarajan N."/>
            <person name="Lin S.J."/>
            <person name="Korhonen P.K."/>
            <person name="Jex A.R."/>
            <person name="Hall R.S."/>
            <person name="Safavi-Hemami H."/>
            <person name="Kaewkong W."/>
            <person name="Bertrand D."/>
            <person name="Gao S."/>
            <person name="Seet Q."/>
            <person name="Wongkham S."/>
            <person name="Teh B.T."/>
            <person name="Wongkham C."/>
            <person name="Intapan P.M."/>
            <person name="Maleewong W."/>
            <person name="Yang X."/>
            <person name="Hu M."/>
            <person name="Wang Z."/>
            <person name="Hofmann A."/>
            <person name="Sternberg P.W."/>
            <person name="Tan P."/>
            <person name="Wang J."/>
            <person name="Gasser R.B."/>
        </authorList>
    </citation>
    <scope>NUCLEOTIDE SEQUENCE [LARGE SCALE GENOMIC DNA]</scope>
</reference>
<dbReference type="RefSeq" id="XP_009164682.1">
    <property type="nucleotide sequence ID" value="XM_009166418.1"/>
</dbReference>
<dbReference type="KEGG" id="ovi:T265_02230"/>
<dbReference type="EMBL" id="KL596644">
    <property type="protein sequence ID" value="KER31593.1"/>
    <property type="molecule type" value="Genomic_DNA"/>
</dbReference>
<dbReference type="Proteomes" id="UP000054324">
    <property type="component" value="Unassembled WGS sequence"/>
</dbReference>
<proteinExistence type="predicted"/>
<dbReference type="GeneID" id="20316418"/>
<dbReference type="CTD" id="20316418"/>
<organism evidence="2 3">
    <name type="scientific">Opisthorchis viverrini</name>
    <name type="common">Southeast Asian liver fluke</name>
    <dbReference type="NCBI Taxonomy" id="6198"/>
    <lineage>
        <taxon>Eukaryota</taxon>
        <taxon>Metazoa</taxon>
        <taxon>Spiralia</taxon>
        <taxon>Lophotrochozoa</taxon>
        <taxon>Platyhelminthes</taxon>
        <taxon>Trematoda</taxon>
        <taxon>Digenea</taxon>
        <taxon>Opisthorchiida</taxon>
        <taxon>Opisthorchiata</taxon>
        <taxon>Opisthorchiidae</taxon>
        <taxon>Opisthorchis</taxon>
    </lineage>
</organism>
<sequence length="283" mass="31542">MAQSRPQWRSCIQAIAFSAQRPSQSSHLKVGGASAPASNAQLPNPKSSVNETGSYDHCTTSTPFLKLTMIMMTQRRTDIGQHASRPNHDIQTGVSTTDFQIFNAKSTYCIQQGGLWRKLSRTSKQLVMLQLILMVKENRKFVTDAFAKLGMDNQPELACVRMITCRWLIHDTTNQAIFPHQGFPRIKFYYSGLADFGPVVLQRDSTARHAPVGAATADKPSPYETGQEFGTLVGPASRRNLIGRESGPTANHDPVLPKCRLRIENASDIPESYNRLRYIYEAL</sequence>
<evidence type="ECO:0000256" key="1">
    <source>
        <dbReference type="SAM" id="MobiDB-lite"/>
    </source>
</evidence>
<feature type="compositionally biased region" description="Polar residues" evidence="1">
    <location>
        <begin position="36"/>
        <end position="54"/>
    </location>
</feature>
<dbReference type="AlphaFoldDB" id="A0A074ZVV5"/>
<evidence type="ECO:0000313" key="3">
    <source>
        <dbReference type="Proteomes" id="UP000054324"/>
    </source>
</evidence>
<protein>
    <submittedName>
        <fullName evidence="2">Uncharacterized protein</fullName>
    </submittedName>
</protein>
<evidence type="ECO:0000313" key="2">
    <source>
        <dbReference type="EMBL" id="KER31593.1"/>
    </source>
</evidence>
<gene>
    <name evidence="2" type="ORF">T265_02230</name>
</gene>
<feature type="region of interest" description="Disordered" evidence="1">
    <location>
        <begin position="23"/>
        <end position="54"/>
    </location>
</feature>
<keyword evidence="3" id="KW-1185">Reference proteome</keyword>
<name>A0A074ZVV5_OPIVI</name>
<accession>A0A074ZVV5</accession>